<keyword evidence="1" id="KW-0812">Transmembrane</keyword>
<evidence type="ECO:0000313" key="3">
    <source>
        <dbReference type="Proteomes" id="UP000754710"/>
    </source>
</evidence>
<evidence type="ECO:0008006" key="4">
    <source>
        <dbReference type="Google" id="ProtNLM"/>
    </source>
</evidence>
<evidence type="ECO:0000313" key="2">
    <source>
        <dbReference type="EMBL" id="MBY9075386.1"/>
    </source>
</evidence>
<keyword evidence="1" id="KW-1133">Transmembrane helix</keyword>
<feature type="transmembrane region" description="Helical" evidence="1">
    <location>
        <begin position="54"/>
        <end position="72"/>
    </location>
</feature>
<reference evidence="2 3" key="1">
    <citation type="submission" date="2021-08" db="EMBL/GenBank/DDBJ databases">
        <title>Nocardioides bacterium WL0053 sp. nov., isolated from the sediment.</title>
        <authorList>
            <person name="Wang L."/>
            <person name="Zhang D."/>
            <person name="Zhang A."/>
        </authorList>
    </citation>
    <scope>NUCLEOTIDE SEQUENCE [LARGE SCALE GENOMIC DNA]</scope>
    <source>
        <strain evidence="2 3">WL0053</strain>
    </source>
</reference>
<protein>
    <recommendedName>
        <fullName evidence="4">Integral membrane protein</fullName>
    </recommendedName>
</protein>
<organism evidence="2 3">
    <name type="scientific">Nocardioides jiangsuensis</name>
    <dbReference type="NCBI Taxonomy" id="2866161"/>
    <lineage>
        <taxon>Bacteria</taxon>
        <taxon>Bacillati</taxon>
        <taxon>Actinomycetota</taxon>
        <taxon>Actinomycetes</taxon>
        <taxon>Propionibacteriales</taxon>
        <taxon>Nocardioidaceae</taxon>
        <taxon>Nocardioides</taxon>
    </lineage>
</organism>
<evidence type="ECO:0000256" key="1">
    <source>
        <dbReference type="SAM" id="Phobius"/>
    </source>
</evidence>
<comment type="caution">
    <text evidence="2">The sequence shown here is derived from an EMBL/GenBank/DDBJ whole genome shotgun (WGS) entry which is preliminary data.</text>
</comment>
<gene>
    <name evidence="2" type="ORF">K1X13_11200</name>
</gene>
<keyword evidence="1" id="KW-0472">Membrane</keyword>
<accession>A0ABS7RKW0</accession>
<name>A0ABS7RKW0_9ACTN</name>
<proteinExistence type="predicted"/>
<dbReference type="EMBL" id="JAIEZQ010000002">
    <property type="protein sequence ID" value="MBY9075386.1"/>
    <property type="molecule type" value="Genomic_DNA"/>
</dbReference>
<sequence length="116" mass="11134">MRAAGLALALATLVVGAGAGIASVAVHRTLPGIVLALAAPLWALLALRQWGAGATATFAAGWLAALVAALLGRGEGDYVVAADLSGYLLIGGGFAVLAVAVTALAARSSGSGVTPT</sequence>
<dbReference type="RefSeq" id="WP_221025144.1">
    <property type="nucleotide sequence ID" value="NZ_JAIEZQ010000002.1"/>
</dbReference>
<feature type="transmembrane region" description="Helical" evidence="1">
    <location>
        <begin position="84"/>
        <end position="106"/>
    </location>
</feature>
<dbReference type="Proteomes" id="UP000754710">
    <property type="component" value="Unassembled WGS sequence"/>
</dbReference>
<keyword evidence="3" id="KW-1185">Reference proteome</keyword>